<accession>A0A9P7CVW9</accession>
<dbReference type="GO" id="GO:0015074">
    <property type="term" value="P:DNA integration"/>
    <property type="evidence" value="ECO:0007669"/>
    <property type="project" value="InterPro"/>
</dbReference>
<dbReference type="OrthoDB" id="3163890at2759"/>
<dbReference type="InterPro" id="IPR011010">
    <property type="entry name" value="DNA_brk_join_enz"/>
</dbReference>
<reference evidence="2" key="1">
    <citation type="journal article" date="2020" name="New Phytol.">
        <title>Comparative genomics reveals dynamic genome evolution in host specialist ectomycorrhizal fungi.</title>
        <authorList>
            <person name="Lofgren L.A."/>
            <person name="Nguyen N.H."/>
            <person name="Vilgalys R."/>
            <person name="Ruytinx J."/>
            <person name="Liao H.L."/>
            <person name="Branco S."/>
            <person name="Kuo A."/>
            <person name="LaButti K."/>
            <person name="Lipzen A."/>
            <person name="Andreopoulos W."/>
            <person name="Pangilinan J."/>
            <person name="Riley R."/>
            <person name="Hundley H."/>
            <person name="Na H."/>
            <person name="Barry K."/>
            <person name="Grigoriev I.V."/>
            <person name="Stajich J.E."/>
            <person name="Kennedy P.G."/>
        </authorList>
    </citation>
    <scope>NUCLEOTIDE SEQUENCE</scope>
    <source>
        <strain evidence="2">DOB743</strain>
    </source>
</reference>
<protein>
    <recommendedName>
        <fullName evidence="4">DNA breaking-rejoining enzyme</fullName>
    </recommendedName>
</protein>
<evidence type="ECO:0000313" key="3">
    <source>
        <dbReference type="Proteomes" id="UP000714275"/>
    </source>
</evidence>
<dbReference type="SUPFAM" id="SSF56349">
    <property type="entry name" value="DNA breaking-rejoining enzymes"/>
    <property type="match status" value="1"/>
</dbReference>
<dbReference type="EMBL" id="JABBWD010000140">
    <property type="protein sequence ID" value="KAG1763972.1"/>
    <property type="molecule type" value="Genomic_DNA"/>
</dbReference>
<name>A0A9P7CVW9_9AGAM</name>
<keyword evidence="3" id="KW-1185">Reference proteome</keyword>
<dbReference type="GO" id="GO:0003677">
    <property type="term" value="F:DNA binding"/>
    <property type="evidence" value="ECO:0007669"/>
    <property type="project" value="InterPro"/>
</dbReference>
<dbReference type="Proteomes" id="UP000714275">
    <property type="component" value="Unassembled WGS sequence"/>
</dbReference>
<dbReference type="Gene3D" id="1.10.443.10">
    <property type="entry name" value="Intergrase catalytic core"/>
    <property type="match status" value="1"/>
</dbReference>
<evidence type="ECO:0008006" key="4">
    <source>
        <dbReference type="Google" id="ProtNLM"/>
    </source>
</evidence>
<proteinExistence type="predicted"/>
<gene>
    <name evidence="2" type="ORF">EV702DRAFT_982399</name>
</gene>
<sequence>MTRVTYATAQKMRAAISHKYGHDHGRGTQPWLEDSLRPGHFRGNPSLSVTVSQYMISLGRRKVRAGEVVTSARAIDEQTMKELYEHNINFVDDDLGPTSKKRKAEAPQNWAGSTTRLMLQLMFNTAMLVLLRFEEVLRITWKDVQFEQCQPRRVRLMLPFRKTHQYGGIVPFYLYENREKPWMCPVCLWAAWWCRCRELNIDVNGCVFWKKKWAEMESVPTADSFLECFRNNLLDIGIDPRPYGTHSFRRGGCQYLAMVLRWPLRQICTWGGWAENFDNPGTIFKYLLSWNDAPLLQREDYFNPNRAGSDPCTNCGRTCSCA</sequence>
<comment type="caution">
    <text evidence="2">The sequence shown here is derived from an EMBL/GenBank/DDBJ whole genome shotgun (WGS) entry which is preliminary data.</text>
</comment>
<dbReference type="GO" id="GO:0006310">
    <property type="term" value="P:DNA recombination"/>
    <property type="evidence" value="ECO:0007669"/>
    <property type="project" value="UniProtKB-KW"/>
</dbReference>
<dbReference type="AlphaFoldDB" id="A0A9P7CVW9"/>
<keyword evidence="1" id="KW-0233">DNA recombination</keyword>
<evidence type="ECO:0000256" key="1">
    <source>
        <dbReference type="ARBA" id="ARBA00023172"/>
    </source>
</evidence>
<organism evidence="2 3">
    <name type="scientific">Suillus placidus</name>
    <dbReference type="NCBI Taxonomy" id="48579"/>
    <lineage>
        <taxon>Eukaryota</taxon>
        <taxon>Fungi</taxon>
        <taxon>Dikarya</taxon>
        <taxon>Basidiomycota</taxon>
        <taxon>Agaricomycotina</taxon>
        <taxon>Agaricomycetes</taxon>
        <taxon>Agaricomycetidae</taxon>
        <taxon>Boletales</taxon>
        <taxon>Suillineae</taxon>
        <taxon>Suillaceae</taxon>
        <taxon>Suillus</taxon>
    </lineage>
</organism>
<evidence type="ECO:0000313" key="2">
    <source>
        <dbReference type="EMBL" id="KAG1763972.1"/>
    </source>
</evidence>
<dbReference type="InterPro" id="IPR013762">
    <property type="entry name" value="Integrase-like_cat_sf"/>
</dbReference>